<sequence length="67" mass="7464">MLLMSASGRSGDMGSAALAGYVTTGNRPLIETHEEQCRVRHQYACAEHRYYVIHVQQAGVQLFIHFG</sequence>
<dbReference type="AlphaFoldDB" id="A0A553I861"/>
<protein>
    <submittedName>
        <fullName evidence="1">Uncharacterized protein</fullName>
    </submittedName>
</protein>
<dbReference type="Proteomes" id="UP000319160">
    <property type="component" value="Unassembled WGS sequence"/>
</dbReference>
<reference evidence="2" key="1">
    <citation type="submission" date="2019-06" db="EMBL/GenBank/DDBJ databases">
        <title>Draft genome sequence of the griseofulvin-producing fungus Xylaria cubensis strain G536.</title>
        <authorList>
            <person name="Mead M.E."/>
            <person name="Raja H.A."/>
            <person name="Steenwyk J.L."/>
            <person name="Knowles S.L."/>
            <person name="Oberlies N.H."/>
            <person name="Rokas A."/>
        </authorList>
    </citation>
    <scope>NUCLEOTIDE SEQUENCE [LARGE SCALE GENOMIC DNA]</scope>
    <source>
        <strain evidence="2">G536</strain>
    </source>
</reference>
<comment type="caution">
    <text evidence="1">The sequence shown here is derived from an EMBL/GenBank/DDBJ whole genome shotgun (WGS) entry which is preliminary data.</text>
</comment>
<evidence type="ECO:0000313" key="1">
    <source>
        <dbReference type="EMBL" id="TRX96387.1"/>
    </source>
</evidence>
<evidence type="ECO:0000313" key="2">
    <source>
        <dbReference type="Proteomes" id="UP000319160"/>
    </source>
</evidence>
<dbReference type="EMBL" id="VFLP01000011">
    <property type="protein sequence ID" value="TRX96387.1"/>
    <property type="molecule type" value="Genomic_DNA"/>
</dbReference>
<organism evidence="1 2">
    <name type="scientific">Xylaria flabelliformis</name>
    <dbReference type="NCBI Taxonomy" id="2512241"/>
    <lineage>
        <taxon>Eukaryota</taxon>
        <taxon>Fungi</taxon>
        <taxon>Dikarya</taxon>
        <taxon>Ascomycota</taxon>
        <taxon>Pezizomycotina</taxon>
        <taxon>Sordariomycetes</taxon>
        <taxon>Xylariomycetidae</taxon>
        <taxon>Xylariales</taxon>
        <taxon>Xylariaceae</taxon>
        <taxon>Xylaria</taxon>
    </lineage>
</organism>
<accession>A0A553I861</accession>
<name>A0A553I861_9PEZI</name>
<gene>
    <name evidence="1" type="ORF">FHL15_002659</name>
</gene>
<proteinExistence type="predicted"/>
<keyword evidence="2" id="KW-1185">Reference proteome</keyword>